<dbReference type="GeneID" id="23463167"/>
<dbReference type="Proteomes" id="UP000202511">
    <property type="component" value="Segment"/>
</dbReference>
<dbReference type="KEGG" id="vg:23463167"/>
<evidence type="ECO:0000313" key="2">
    <source>
        <dbReference type="Proteomes" id="UP000202511"/>
    </source>
</evidence>
<evidence type="ECO:0000313" key="1">
    <source>
        <dbReference type="EMBL" id="AJF98250.1"/>
    </source>
</evidence>
<sequence>MGVYPIAKAYYGFRVPMAYARGVSSVQRLLEQCGVQTISEMGEGIALFVDNGGVNVMLCQASICTWRGPWYDDPEPTGTLLAEAAAAVPVPTATPQEHDALVRWASLLGVDSTLVGAWAVGFVDYSDDLTDPVSFCHAVRLGAAA</sequence>
<organism evidence="1 2">
    <name type="scientific">Pandoravirus inopinatum</name>
    <dbReference type="NCBI Taxonomy" id="1605721"/>
    <lineage>
        <taxon>Viruses</taxon>
        <taxon>Pandoravirus</taxon>
    </lineage>
</organism>
<dbReference type="RefSeq" id="YP_009120485.1">
    <property type="nucleotide sequence ID" value="NC_026440.1"/>
</dbReference>
<reference evidence="1 2" key="1">
    <citation type="journal article" date="2015" name="Parasitol. Res.">
        <title>Viruses in close associations with free-living amoebae.</title>
        <authorList>
            <person name="Scheid P."/>
        </authorList>
    </citation>
    <scope>NUCLEOTIDE SEQUENCE [LARGE SCALE GENOMIC DNA]</scope>
    <source>
        <strain evidence="1">KlaHel</strain>
    </source>
</reference>
<name>A0A0B5J8K3_9VIRU</name>
<accession>A0A0B5J8K3</accession>
<dbReference type="EMBL" id="KP136319">
    <property type="protein sequence ID" value="AJF98250.1"/>
    <property type="molecule type" value="Genomic_DNA"/>
</dbReference>
<proteinExistence type="predicted"/>
<protein>
    <submittedName>
        <fullName evidence="1">Uncharacterized protein</fullName>
    </submittedName>
</protein>